<dbReference type="RefSeq" id="WP_149325605.1">
    <property type="nucleotide sequence ID" value="NZ_CP043504.1"/>
</dbReference>
<sequence length="252" mass="27549">MSGAPSIELLFPEIANLHGDNANISYLAQSLPGAELIRTGLGDRPAFLDREVGLVYLGPLTERGQLTAIDRLRPHRDRIAAAIDAGQRFLFTHNALEVLGTRIRNDEMGYDVAGVGVFELEATLRMFERYNGKVIGAVPELPASQPIVGYKSQFSMVTADEALPGFLVADRGIGRNTRTAVEGVRRENFVGTSLIGPLLVTNPHYTRALVAAIAPDAEPVLAHETLAVAAYEARLADFRDERRWHPAERLAR</sequence>
<dbReference type="Proteomes" id="UP000322159">
    <property type="component" value="Chromosome"/>
</dbReference>
<accession>A0A5C1Y9T9</accession>
<keyword evidence="2" id="KW-1185">Reference proteome</keyword>
<name>A0A5C1Y9T9_9MICO</name>
<proteinExistence type="predicted"/>
<dbReference type="KEGG" id="lyk:FLP23_09310"/>
<evidence type="ECO:0000313" key="1">
    <source>
        <dbReference type="EMBL" id="QEO10188.1"/>
    </source>
</evidence>
<gene>
    <name evidence="1" type="ORF">FLP23_09310</name>
</gene>
<dbReference type="AlphaFoldDB" id="A0A5C1Y9T9"/>
<evidence type="ECO:0000313" key="2">
    <source>
        <dbReference type="Proteomes" id="UP000322159"/>
    </source>
</evidence>
<dbReference type="OrthoDB" id="9782045at2"/>
<evidence type="ECO:0008006" key="3">
    <source>
        <dbReference type="Google" id="ProtNLM"/>
    </source>
</evidence>
<protein>
    <recommendedName>
        <fullName evidence="3">CobB/CobQ-like glutamine amidotransferase domain-containing protein</fullName>
    </recommendedName>
</protein>
<organism evidence="1 2">
    <name type="scientific">Protaetiibacter larvae</name>
    <dbReference type="NCBI Taxonomy" id="2592654"/>
    <lineage>
        <taxon>Bacteria</taxon>
        <taxon>Bacillati</taxon>
        <taxon>Actinomycetota</taxon>
        <taxon>Actinomycetes</taxon>
        <taxon>Micrococcales</taxon>
        <taxon>Microbacteriaceae</taxon>
        <taxon>Protaetiibacter</taxon>
    </lineage>
</organism>
<reference evidence="1 2" key="1">
    <citation type="submission" date="2019-09" db="EMBL/GenBank/DDBJ databases">
        <title>Genome sequencing of strain KACC 19322.</title>
        <authorList>
            <person name="Heo J."/>
            <person name="Kim S.-J."/>
            <person name="Kim J.-S."/>
            <person name="Hong S.-B."/>
            <person name="Kwon S.-W."/>
        </authorList>
    </citation>
    <scope>NUCLEOTIDE SEQUENCE [LARGE SCALE GENOMIC DNA]</scope>
    <source>
        <strain evidence="1 2">KACC 19322</strain>
    </source>
</reference>
<dbReference type="EMBL" id="CP043504">
    <property type="protein sequence ID" value="QEO10188.1"/>
    <property type="molecule type" value="Genomic_DNA"/>
</dbReference>